<dbReference type="Proteomes" id="UP000191672">
    <property type="component" value="Unassembled WGS sequence"/>
</dbReference>
<evidence type="ECO:0000313" key="3">
    <source>
        <dbReference type="Proteomes" id="UP000191672"/>
    </source>
</evidence>
<feature type="compositionally biased region" description="Polar residues" evidence="1">
    <location>
        <begin position="90"/>
        <end position="105"/>
    </location>
</feature>
<evidence type="ECO:0000256" key="1">
    <source>
        <dbReference type="SAM" id="MobiDB-lite"/>
    </source>
</evidence>
<feature type="compositionally biased region" description="Basic and acidic residues" evidence="1">
    <location>
        <begin position="147"/>
        <end position="164"/>
    </location>
</feature>
<feature type="compositionally biased region" description="Basic and acidic residues" evidence="1">
    <location>
        <begin position="38"/>
        <end position="54"/>
    </location>
</feature>
<feature type="compositionally biased region" description="Polar residues" evidence="1">
    <location>
        <begin position="1"/>
        <end position="15"/>
    </location>
</feature>
<keyword evidence="3" id="KW-1185">Reference proteome</keyword>
<protein>
    <submittedName>
        <fullName evidence="2">Uncharacterized protein</fullName>
    </submittedName>
</protein>
<dbReference type="OrthoDB" id="3260716at2759"/>
<organism evidence="2 3">
    <name type="scientific">Penicillium antarcticum</name>
    <dbReference type="NCBI Taxonomy" id="416450"/>
    <lineage>
        <taxon>Eukaryota</taxon>
        <taxon>Fungi</taxon>
        <taxon>Dikarya</taxon>
        <taxon>Ascomycota</taxon>
        <taxon>Pezizomycotina</taxon>
        <taxon>Eurotiomycetes</taxon>
        <taxon>Eurotiomycetidae</taxon>
        <taxon>Eurotiales</taxon>
        <taxon>Aspergillaceae</taxon>
        <taxon>Penicillium</taxon>
    </lineage>
</organism>
<feature type="compositionally biased region" description="Basic and acidic residues" evidence="1">
    <location>
        <begin position="194"/>
        <end position="210"/>
    </location>
</feature>
<comment type="caution">
    <text evidence="2">The sequence shown here is derived from an EMBL/GenBank/DDBJ whole genome shotgun (WGS) entry which is preliminary data.</text>
</comment>
<feature type="compositionally biased region" description="Polar residues" evidence="1">
    <location>
        <begin position="59"/>
        <end position="81"/>
    </location>
</feature>
<accession>A0A1V6PZD2</accession>
<evidence type="ECO:0000313" key="2">
    <source>
        <dbReference type="EMBL" id="OQD82311.1"/>
    </source>
</evidence>
<dbReference type="AlphaFoldDB" id="A0A1V6PZD2"/>
<reference evidence="3" key="1">
    <citation type="journal article" date="2017" name="Nat. Microbiol.">
        <title>Global analysis of biosynthetic gene clusters reveals vast potential of secondary metabolite production in Penicillium species.</title>
        <authorList>
            <person name="Nielsen J.C."/>
            <person name="Grijseels S."/>
            <person name="Prigent S."/>
            <person name="Ji B."/>
            <person name="Dainat J."/>
            <person name="Nielsen K.F."/>
            <person name="Frisvad J.C."/>
            <person name="Workman M."/>
            <person name="Nielsen J."/>
        </authorList>
    </citation>
    <scope>NUCLEOTIDE SEQUENCE [LARGE SCALE GENOMIC DNA]</scope>
    <source>
        <strain evidence="3">IBT 31811</strain>
    </source>
</reference>
<dbReference type="EMBL" id="MDYN01000022">
    <property type="protein sequence ID" value="OQD82311.1"/>
    <property type="molecule type" value="Genomic_DNA"/>
</dbReference>
<feature type="region of interest" description="Disordered" evidence="1">
    <location>
        <begin position="1"/>
        <end position="210"/>
    </location>
</feature>
<proteinExistence type="predicted"/>
<name>A0A1V6PZD2_9EURO</name>
<gene>
    <name evidence="2" type="ORF">PENANT_c022G04188</name>
</gene>
<sequence>MSTLQNVDSVANPKQGSFKPTVAPEGPITTKGHQPGRKVNEADQRPEFHMEAHPRGTAPASSSYTSNPISEVGGQANNPNVNGGEIKEPTFTSAADTLMGSTSADVDQGFGKPLQGQTNVELKHDGQHGRKKQSAGLEGMGATTQDRGIERQFPDQRGLEREEGGVSGTRGNKSSRATAEEMQPESAETLSQEWKYESSTKRDKGQQSKH</sequence>